<name>A0A9X5BG55_9FIRM</name>
<proteinExistence type="predicted"/>
<reference evidence="1" key="1">
    <citation type="submission" date="2018-09" db="EMBL/GenBank/DDBJ databases">
        <title>Murine metabolic-syndrome-specific gut microbial biobank.</title>
        <authorList>
            <person name="Liu C."/>
        </authorList>
    </citation>
    <scope>NUCLEOTIDE SEQUENCE</scope>
    <source>
        <strain evidence="1">D42-62</strain>
    </source>
</reference>
<sequence length="215" mass="24805">MYAAVTIKGYRKGDAGTELLVSVPDKQIGKALERKQIRKGELRFDDGRCISVEQRKKAYATIRDISEYTGYLPEEQKEWLKYLHICRTGSRYFHLSDCSMDTAREFINTMLDYALENGVPLSDNAVNRTDDINRYLYACLVHKKCAVCGRKGEIHHEDAIGMGNDRRQVDDSEYRKICLCRMHHTAAHQMGVPRFRSMYKVYGIVLKDVPEPDET</sequence>
<dbReference type="EMBL" id="QZDT01000017">
    <property type="protein sequence ID" value="NBJ93230.1"/>
    <property type="molecule type" value="Genomic_DNA"/>
</dbReference>
<evidence type="ECO:0000313" key="1">
    <source>
        <dbReference type="EMBL" id="NBJ93230.1"/>
    </source>
</evidence>
<comment type="caution">
    <text evidence="1">The sequence shown here is derived from an EMBL/GenBank/DDBJ whole genome shotgun (WGS) entry which is preliminary data.</text>
</comment>
<dbReference type="Proteomes" id="UP001154420">
    <property type="component" value="Unassembled WGS sequence"/>
</dbReference>
<keyword evidence="2" id="KW-1185">Reference proteome</keyword>
<dbReference type="InterPro" id="IPR041242">
    <property type="entry name" value="HNHc_6"/>
</dbReference>
<gene>
    <name evidence="1" type="ORF">D5281_11640</name>
</gene>
<accession>A0A9X5BG55</accession>
<protein>
    <submittedName>
        <fullName evidence="1">Uncharacterized protein</fullName>
    </submittedName>
</protein>
<organism evidence="1 2">
    <name type="scientific">Parablautia muri</name>
    <dbReference type="NCBI Taxonomy" id="2320879"/>
    <lineage>
        <taxon>Bacteria</taxon>
        <taxon>Bacillati</taxon>
        <taxon>Bacillota</taxon>
        <taxon>Clostridia</taxon>
        <taxon>Lachnospirales</taxon>
        <taxon>Lachnospiraceae</taxon>
        <taxon>Parablautia</taxon>
    </lineage>
</organism>
<dbReference type="AlphaFoldDB" id="A0A9X5BG55"/>
<dbReference type="Pfam" id="PF16784">
    <property type="entry name" value="HNHc_6"/>
    <property type="match status" value="1"/>
</dbReference>
<dbReference type="RefSeq" id="WP_160560357.1">
    <property type="nucleotide sequence ID" value="NZ_QZDT01000017.1"/>
</dbReference>
<dbReference type="OrthoDB" id="1665841at2"/>
<evidence type="ECO:0000313" key="2">
    <source>
        <dbReference type="Proteomes" id="UP001154420"/>
    </source>
</evidence>